<comment type="caution">
    <text evidence="2">The sequence shown here is derived from an EMBL/GenBank/DDBJ whole genome shotgun (WGS) entry which is preliminary data.</text>
</comment>
<keyword evidence="3" id="KW-1185">Reference proteome</keyword>
<dbReference type="InterPro" id="IPR028037">
    <property type="entry name" value="Antitoxin_Rv0909/MT0933"/>
</dbReference>
<feature type="region of interest" description="Disordered" evidence="1">
    <location>
        <begin position="1"/>
        <end position="68"/>
    </location>
</feature>
<proteinExistence type="predicted"/>
<dbReference type="Pfam" id="PF14013">
    <property type="entry name" value="MT0933_antitox"/>
    <property type="match status" value="1"/>
</dbReference>
<dbReference type="RefSeq" id="WP_189111189.1">
    <property type="nucleotide sequence ID" value="NZ_BMMV01000029.1"/>
</dbReference>
<feature type="compositionally biased region" description="Basic and acidic residues" evidence="1">
    <location>
        <begin position="37"/>
        <end position="68"/>
    </location>
</feature>
<accession>A0ABQ2EVS6</accession>
<dbReference type="Proteomes" id="UP000660265">
    <property type="component" value="Unassembled WGS sequence"/>
</dbReference>
<gene>
    <name evidence="2" type="ORF">GCM10011583_65230</name>
</gene>
<evidence type="ECO:0008006" key="4">
    <source>
        <dbReference type="Google" id="ProtNLM"/>
    </source>
</evidence>
<feature type="compositionally biased region" description="Basic and acidic residues" evidence="1">
    <location>
        <begin position="1"/>
        <end position="30"/>
    </location>
</feature>
<sequence length="68" mass="7460">MSMLDRLKGLMKGHEDTARKGVDKAGDAVDKTTGGKYESKVDKAQEKLNEQMGSRDRPTPGDDRPPQS</sequence>
<reference evidence="3" key="1">
    <citation type="journal article" date="2019" name="Int. J. Syst. Evol. Microbiol.">
        <title>The Global Catalogue of Microorganisms (GCM) 10K type strain sequencing project: providing services to taxonomists for standard genome sequencing and annotation.</title>
        <authorList>
            <consortium name="The Broad Institute Genomics Platform"/>
            <consortium name="The Broad Institute Genome Sequencing Center for Infectious Disease"/>
            <person name="Wu L."/>
            <person name="Ma J."/>
        </authorList>
    </citation>
    <scope>NUCLEOTIDE SEQUENCE [LARGE SCALE GENOMIC DNA]</scope>
    <source>
        <strain evidence="3">CGMCC 4.7275</strain>
    </source>
</reference>
<evidence type="ECO:0000313" key="2">
    <source>
        <dbReference type="EMBL" id="GGK24235.1"/>
    </source>
</evidence>
<organism evidence="2 3">
    <name type="scientific">Streptomyces camponoticapitis</name>
    <dbReference type="NCBI Taxonomy" id="1616125"/>
    <lineage>
        <taxon>Bacteria</taxon>
        <taxon>Bacillati</taxon>
        <taxon>Actinomycetota</taxon>
        <taxon>Actinomycetes</taxon>
        <taxon>Kitasatosporales</taxon>
        <taxon>Streptomycetaceae</taxon>
        <taxon>Streptomyces</taxon>
    </lineage>
</organism>
<evidence type="ECO:0000256" key="1">
    <source>
        <dbReference type="SAM" id="MobiDB-lite"/>
    </source>
</evidence>
<dbReference type="EMBL" id="BMMV01000029">
    <property type="protein sequence ID" value="GGK24235.1"/>
    <property type="molecule type" value="Genomic_DNA"/>
</dbReference>
<protein>
    <recommendedName>
        <fullName evidence="4">Kanamycin biosynthetic protein</fullName>
    </recommendedName>
</protein>
<evidence type="ECO:0000313" key="3">
    <source>
        <dbReference type="Proteomes" id="UP000660265"/>
    </source>
</evidence>
<name>A0ABQ2EVS6_9ACTN</name>